<dbReference type="InterPro" id="IPR013328">
    <property type="entry name" value="6PGD_dom2"/>
</dbReference>
<dbReference type="NCBIfam" id="TIGR00745">
    <property type="entry name" value="apbA_panE"/>
    <property type="match status" value="1"/>
</dbReference>
<name>A0A161TQW3_XYLHT</name>
<feature type="domain" description="Ketopantoate reductase N-terminal" evidence="6">
    <location>
        <begin position="9"/>
        <end position="182"/>
    </location>
</feature>
<evidence type="ECO:0000256" key="5">
    <source>
        <dbReference type="ARBA" id="ARBA00032024"/>
    </source>
</evidence>
<evidence type="ECO:0000256" key="3">
    <source>
        <dbReference type="ARBA" id="ARBA00022857"/>
    </source>
</evidence>
<dbReference type="Pfam" id="PF08546">
    <property type="entry name" value="ApbA_C"/>
    <property type="match status" value="1"/>
</dbReference>
<dbReference type="EC" id="1.1.1.169" evidence="2"/>
<dbReference type="OrthoDB" id="73846at2759"/>
<reference evidence="8 9" key="1">
    <citation type="journal article" date="2016" name="Fungal Biol.">
        <title>The genome of Xylona heveae provides a window into fungal endophytism.</title>
        <authorList>
            <person name="Gazis R."/>
            <person name="Kuo A."/>
            <person name="Riley R."/>
            <person name="LaButti K."/>
            <person name="Lipzen A."/>
            <person name="Lin J."/>
            <person name="Amirebrahimi M."/>
            <person name="Hesse C.N."/>
            <person name="Spatafora J.W."/>
            <person name="Henrissat B."/>
            <person name="Hainaut M."/>
            <person name="Grigoriev I.V."/>
            <person name="Hibbett D.S."/>
        </authorList>
    </citation>
    <scope>NUCLEOTIDE SEQUENCE [LARGE SCALE GENOMIC DNA]</scope>
    <source>
        <strain evidence="8 9">TC161</strain>
    </source>
</reference>
<evidence type="ECO:0000256" key="1">
    <source>
        <dbReference type="ARBA" id="ARBA00007870"/>
    </source>
</evidence>
<dbReference type="InterPro" id="IPR008927">
    <property type="entry name" value="6-PGluconate_DH-like_C_sf"/>
</dbReference>
<evidence type="ECO:0000259" key="6">
    <source>
        <dbReference type="Pfam" id="PF02558"/>
    </source>
</evidence>
<dbReference type="GeneID" id="28896094"/>
<dbReference type="SUPFAM" id="SSF48179">
    <property type="entry name" value="6-phosphogluconate dehydrogenase C-terminal domain-like"/>
    <property type="match status" value="1"/>
</dbReference>
<dbReference type="EMBL" id="KV407456">
    <property type="protein sequence ID" value="KZF24776.1"/>
    <property type="molecule type" value="Genomic_DNA"/>
</dbReference>
<dbReference type="GO" id="GO:0008677">
    <property type="term" value="F:2-dehydropantoate 2-reductase activity"/>
    <property type="evidence" value="ECO:0007669"/>
    <property type="project" value="UniProtKB-EC"/>
</dbReference>
<evidence type="ECO:0000256" key="2">
    <source>
        <dbReference type="ARBA" id="ARBA00013014"/>
    </source>
</evidence>
<dbReference type="PANTHER" id="PTHR43765">
    <property type="entry name" value="2-DEHYDROPANTOATE 2-REDUCTASE-RELATED"/>
    <property type="match status" value="1"/>
</dbReference>
<keyword evidence="4" id="KW-0560">Oxidoreductase</keyword>
<proteinExistence type="inferred from homology"/>
<dbReference type="Gene3D" id="1.10.1040.10">
    <property type="entry name" value="N-(1-d-carboxylethyl)-l-norvaline Dehydrogenase, domain 2"/>
    <property type="match status" value="1"/>
</dbReference>
<accession>A0A161TQW3</accession>
<dbReference type="InterPro" id="IPR036291">
    <property type="entry name" value="NAD(P)-bd_dom_sf"/>
</dbReference>
<keyword evidence="9" id="KW-1185">Reference proteome</keyword>
<dbReference type="InterPro" id="IPR003710">
    <property type="entry name" value="ApbA"/>
</dbReference>
<evidence type="ECO:0000313" key="8">
    <source>
        <dbReference type="EMBL" id="KZF24776.1"/>
    </source>
</evidence>
<dbReference type="STRING" id="1328760.A0A161TQW3"/>
<dbReference type="RefSeq" id="XP_018190331.1">
    <property type="nucleotide sequence ID" value="XM_018330957.1"/>
</dbReference>
<dbReference type="Proteomes" id="UP000076632">
    <property type="component" value="Unassembled WGS sequence"/>
</dbReference>
<dbReference type="InterPro" id="IPR013332">
    <property type="entry name" value="KPR_N"/>
</dbReference>
<evidence type="ECO:0000256" key="4">
    <source>
        <dbReference type="ARBA" id="ARBA00023002"/>
    </source>
</evidence>
<dbReference type="InterPro" id="IPR050838">
    <property type="entry name" value="Ketopantoate_reductase"/>
</dbReference>
<organism evidence="8 9">
    <name type="scientific">Xylona heveae (strain CBS 132557 / TC161)</name>
    <dbReference type="NCBI Taxonomy" id="1328760"/>
    <lineage>
        <taxon>Eukaryota</taxon>
        <taxon>Fungi</taxon>
        <taxon>Dikarya</taxon>
        <taxon>Ascomycota</taxon>
        <taxon>Pezizomycotina</taxon>
        <taxon>Xylonomycetes</taxon>
        <taxon>Xylonales</taxon>
        <taxon>Xylonaceae</taxon>
        <taxon>Xylona</taxon>
    </lineage>
</organism>
<dbReference type="InterPro" id="IPR013752">
    <property type="entry name" value="KPA_reductase"/>
</dbReference>
<protein>
    <recommendedName>
        <fullName evidence="2">2-dehydropantoate 2-reductase</fullName>
        <ecNumber evidence="2">1.1.1.169</ecNumber>
    </recommendedName>
    <alternativeName>
        <fullName evidence="5">Ketopantoate reductase</fullName>
    </alternativeName>
</protein>
<dbReference type="InParanoid" id="A0A161TQW3"/>
<dbReference type="GO" id="GO:0050661">
    <property type="term" value="F:NADP binding"/>
    <property type="evidence" value="ECO:0007669"/>
    <property type="project" value="TreeGrafter"/>
</dbReference>
<evidence type="ECO:0000259" key="7">
    <source>
        <dbReference type="Pfam" id="PF08546"/>
    </source>
</evidence>
<dbReference type="AlphaFoldDB" id="A0A161TQW3"/>
<evidence type="ECO:0000313" key="9">
    <source>
        <dbReference type="Proteomes" id="UP000076632"/>
    </source>
</evidence>
<sequence>MEHQVQSRIHVLGLGSIGTFAAHALAEIPDHPPVTLLLHRESLVDAYFQNGSQIALKTSDGDTVRHGGYDLEVLRDGEWYHATTSAAAGSMATEPIQHLIISVKATQTVSALEPLRSRLTPASTILFLQNGCGMIDEVNTYLFPDASARPNYITGVISHGICFNRPFDITHTGFSATSLGMVPDQNKAIDDPSRSRPLLLRSLPLVSRLNATAYAYHDVLQIQLEKLAVNAFCNPLCALHDAKNGFLFTLPEMRRRILTEISHVACALPELKDVPGVAERFAFTRLENTVNAILEKTKESTCSMVWDLRAGRETEVLFINGYWSRRGRETGVPTPVNDTLVRQILERQAQQQL</sequence>
<keyword evidence="3" id="KW-0521">NADP</keyword>
<dbReference type="SUPFAM" id="SSF51735">
    <property type="entry name" value="NAD(P)-binding Rossmann-fold domains"/>
    <property type="match status" value="1"/>
</dbReference>
<dbReference type="Gene3D" id="3.40.50.720">
    <property type="entry name" value="NAD(P)-binding Rossmann-like Domain"/>
    <property type="match status" value="1"/>
</dbReference>
<dbReference type="PANTHER" id="PTHR43765:SF2">
    <property type="entry name" value="2-DEHYDROPANTOATE 2-REDUCTASE"/>
    <property type="match status" value="1"/>
</dbReference>
<dbReference type="Pfam" id="PF02558">
    <property type="entry name" value="ApbA"/>
    <property type="match status" value="1"/>
</dbReference>
<feature type="domain" description="Ketopantoate reductase C-terminal" evidence="7">
    <location>
        <begin position="218"/>
        <end position="345"/>
    </location>
</feature>
<dbReference type="GO" id="GO:0005739">
    <property type="term" value="C:mitochondrion"/>
    <property type="evidence" value="ECO:0007669"/>
    <property type="project" value="TreeGrafter"/>
</dbReference>
<dbReference type="OMA" id="GMIDEVN"/>
<dbReference type="FunCoup" id="A0A161TQW3">
    <property type="interactions" value="124"/>
</dbReference>
<comment type="similarity">
    <text evidence="1">Belongs to the ketopantoate reductase family.</text>
</comment>
<dbReference type="GO" id="GO:0015940">
    <property type="term" value="P:pantothenate biosynthetic process"/>
    <property type="evidence" value="ECO:0007669"/>
    <property type="project" value="InterPro"/>
</dbReference>
<gene>
    <name evidence="8" type="ORF">L228DRAFT_237667</name>
</gene>